<organism evidence="1 2">
    <name type="scientific">Microbulbifer rhizosphaerae</name>
    <dbReference type="NCBI Taxonomy" id="1562603"/>
    <lineage>
        <taxon>Bacteria</taxon>
        <taxon>Pseudomonadati</taxon>
        <taxon>Pseudomonadota</taxon>
        <taxon>Gammaproteobacteria</taxon>
        <taxon>Cellvibrionales</taxon>
        <taxon>Microbulbiferaceae</taxon>
        <taxon>Microbulbifer</taxon>
    </lineage>
</organism>
<name>A0A7W4WCP9_9GAMM</name>
<dbReference type="AlphaFoldDB" id="A0A7W4WCP9"/>
<reference evidence="1 2" key="1">
    <citation type="submission" date="2020-08" db="EMBL/GenBank/DDBJ databases">
        <title>Genomic Encyclopedia of Type Strains, Phase III (KMG-III): the genomes of soil and plant-associated and newly described type strains.</title>
        <authorList>
            <person name="Whitman W."/>
        </authorList>
    </citation>
    <scope>NUCLEOTIDE SEQUENCE [LARGE SCALE GENOMIC DNA]</scope>
    <source>
        <strain evidence="1 2">CECT 8799</strain>
    </source>
</reference>
<accession>A0A7W4WCP9</accession>
<sequence>MFEIVLLFLLAAALVPPLCLLGQVSVLKKRVERVLSTSAGPEEYSYALAAAQRDLVQSFDVFDSLLASLQYSHGALSPTARLFVSTFRERAAAYVERGCEGSLLSTQLREDRLKQLAVILAQKHQADLVRRGYPPVNPDALDNGDFSEYLKLLKYLVQRYLAHIEVAESGRAVGARLFPAEAL</sequence>
<dbReference type="RefSeq" id="WP_183459564.1">
    <property type="nucleotide sequence ID" value="NZ_JACHWZ010000009.1"/>
</dbReference>
<protein>
    <submittedName>
        <fullName evidence="1">Uncharacterized protein</fullName>
    </submittedName>
</protein>
<dbReference type="EMBL" id="JACHWZ010000009">
    <property type="protein sequence ID" value="MBB3061297.1"/>
    <property type="molecule type" value="Genomic_DNA"/>
</dbReference>
<evidence type="ECO:0000313" key="1">
    <source>
        <dbReference type="EMBL" id="MBB3061297.1"/>
    </source>
</evidence>
<keyword evidence="2" id="KW-1185">Reference proteome</keyword>
<dbReference type="Proteomes" id="UP000535937">
    <property type="component" value="Unassembled WGS sequence"/>
</dbReference>
<comment type="caution">
    <text evidence="1">The sequence shown here is derived from an EMBL/GenBank/DDBJ whole genome shotgun (WGS) entry which is preliminary data.</text>
</comment>
<proteinExistence type="predicted"/>
<evidence type="ECO:0000313" key="2">
    <source>
        <dbReference type="Proteomes" id="UP000535937"/>
    </source>
</evidence>
<gene>
    <name evidence="1" type="ORF">FHS09_002130</name>
</gene>